<gene>
    <name evidence="3" type="ORF">CR513_30006</name>
</gene>
<dbReference type="Proteomes" id="UP000257109">
    <property type="component" value="Unassembled WGS sequence"/>
</dbReference>
<sequence length="116" mass="12189">MPQISPSSFNLSKIPFFWLGLKLTLPLFVAGGPSEGVAGFSQENRSPNKVASGTDSSSRDNLLSSSSLGEVDSDVKRVSSLYIQGNSLLGMTKKLVQPGPCSVAVRSCQPNESVNG</sequence>
<evidence type="ECO:0000256" key="1">
    <source>
        <dbReference type="SAM" id="MobiDB-lite"/>
    </source>
</evidence>
<keyword evidence="4" id="KW-1185">Reference proteome</keyword>
<dbReference type="EMBL" id="QJKJ01005947">
    <property type="protein sequence ID" value="RDX88407.1"/>
    <property type="molecule type" value="Genomic_DNA"/>
</dbReference>
<feature type="region of interest" description="Disordered" evidence="1">
    <location>
        <begin position="38"/>
        <end position="66"/>
    </location>
</feature>
<feature type="compositionally biased region" description="Polar residues" evidence="1">
    <location>
        <begin position="41"/>
        <end position="55"/>
    </location>
</feature>
<feature type="chain" id="PRO_5016861337" evidence="2">
    <location>
        <begin position="32"/>
        <end position="116"/>
    </location>
</feature>
<evidence type="ECO:0000256" key="2">
    <source>
        <dbReference type="SAM" id="SignalP"/>
    </source>
</evidence>
<evidence type="ECO:0000313" key="4">
    <source>
        <dbReference type="Proteomes" id="UP000257109"/>
    </source>
</evidence>
<dbReference type="AlphaFoldDB" id="A0A371GCY6"/>
<keyword evidence="2" id="KW-0732">Signal</keyword>
<reference evidence="3" key="1">
    <citation type="submission" date="2018-05" db="EMBL/GenBank/DDBJ databases">
        <title>Draft genome of Mucuna pruriens seed.</title>
        <authorList>
            <person name="Nnadi N.E."/>
            <person name="Vos R."/>
            <person name="Hasami M.H."/>
            <person name="Devisetty U.K."/>
            <person name="Aguiy J.C."/>
        </authorList>
    </citation>
    <scope>NUCLEOTIDE SEQUENCE [LARGE SCALE GENOMIC DNA]</scope>
    <source>
        <strain evidence="3">JCA_2017</strain>
    </source>
</reference>
<comment type="caution">
    <text evidence="3">The sequence shown here is derived from an EMBL/GenBank/DDBJ whole genome shotgun (WGS) entry which is preliminary data.</text>
</comment>
<protein>
    <submittedName>
        <fullName evidence="3">Uncharacterized protein</fullName>
    </submittedName>
</protein>
<proteinExistence type="predicted"/>
<name>A0A371GCY6_MUCPR</name>
<feature type="non-terminal residue" evidence="3">
    <location>
        <position position="1"/>
    </location>
</feature>
<accession>A0A371GCY6</accession>
<organism evidence="3 4">
    <name type="scientific">Mucuna pruriens</name>
    <name type="common">Velvet bean</name>
    <name type="synonym">Dolichos pruriens</name>
    <dbReference type="NCBI Taxonomy" id="157652"/>
    <lineage>
        <taxon>Eukaryota</taxon>
        <taxon>Viridiplantae</taxon>
        <taxon>Streptophyta</taxon>
        <taxon>Embryophyta</taxon>
        <taxon>Tracheophyta</taxon>
        <taxon>Spermatophyta</taxon>
        <taxon>Magnoliopsida</taxon>
        <taxon>eudicotyledons</taxon>
        <taxon>Gunneridae</taxon>
        <taxon>Pentapetalae</taxon>
        <taxon>rosids</taxon>
        <taxon>fabids</taxon>
        <taxon>Fabales</taxon>
        <taxon>Fabaceae</taxon>
        <taxon>Papilionoideae</taxon>
        <taxon>50 kb inversion clade</taxon>
        <taxon>NPAAA clade</taxon>
        <taxon>indigoferoid/millettioid clade</taxon>
        <taxon>Phaseoleae</taxon>
        <taxon>Mucuna</taxon>
    </lineage>
</organism>
<evidence type="ECO:0000313" key="3">
    <source>
        <dbReference type="EMBL" id="RDX88407.1"/>
    </source>
</evidence>
<feature type="signal peptide" evidence="2">
    <location>
        <begin position="1"/>
        <end position="31"/>
    </location>
</feature>